<organism evidence="1 2">
    <name type="scientific">Sporofaciens musculi</name>
    <dbReference type="NCBI Taxonomy" id="2681861"/>
    <lineage>
        <taxon>Bacteria</taxon>
        <taxon>Bacillati</taxon>
        <taxon>Bacillota</taxon>
        <taxon>Clostridia</taxon>
        <taxon>Lachnospirales</taxon>
        <taxon>Lachnospiraceae</taxon>
        <taxon>Sporofaciens</taxon>
    </lineage>
</organism>
<dbReference type="Proteomes" id="UP000460412">
    <property type="component" value="Unassembled WGS sequence"/>
</dbReference>
<comment type="caution">
    <text evidence="1">The sequence shown here is derived from an EMBL/GenBank/DDBJ whole genome shotgun (WGS) entry which is preliminary data.</text>
</comment>
<dbReference type="EMBL" id="WUQX01000001">
    <property type="protein sequence ID" value="MXP76045.1"/>
    <property type="molecule type" value="Genomic_DNA"/>
</dbReference>
<name>A0A7X3SJ64_9FIRM</name>
<proteinExistence type="predicted"/>
<dbReference type="RefSeq" id="WP_159751220.1">
    <property type="nucleotide sequence ID" value="NZ_WUQX01000001.1"/>
</dbReference>
<evidence type="ECO:0000313" key="2">
    <source>
        <dbReference type="Proteomes" id="UP000460412"/>
    </source>
</evidence>
<accession>A0A7X3SJ64</accession>
<evidence type="ECO:0000313" key="1">
    <source>
        <dbReference type="EMBL" id="MXP76045.1"/>
    </source>
</evidence>
<sequence>MAEHLETMAIQWHLGFLGATEIELISNKEDLEFLREFQLSKEPLRMDLLIIKKPDKVRIQ</sequence>
<keyword evidence="2" id="KW-1185">Reference proteome</keyword>
<gene>
    <name evidence="1" type="ORF">GN277_11795</name>
</gene>
<dbReference type="AlphaFoldDB" id="A0A7X3SJ64"/>
<protein>
    <submittedName>
        <fullName evidence="1">Uncharacterized protein</fullName>
    </submittedName>
</protein>
<reference evidence="1 2" key="1">
    <citation type="submission" date="2019-12" db="EMBL/GenBank/DDBJ databases">
        <title>Sporaefaciens musculi gen. nov., sp. nov., a novel bacterium isolated from the caecum of an obese mouse.</title>
        <authorList>
            <person name="Rasmussen T.S."/>
            <person name="Streidl T."/>
            <person name="Hitch T.C.A."/>
            <person name="Wortmann E."/>
            <person name="Deptula P."/>
            <person name="Hansen M."/>
            <person name="Nielsen D.S."/>
            <person name="Clavel T."/>
            <person name="Vogensen F.K."/>
        </authorList>
    </citation>
    <scope>NUCLEOTIDE SEQUENCE [LARGE SCALE GENOMIC DNA]</scope>
    <source>
        <strain evidence="1 2">WCA-9-b2</strain>
    </source>
</reference>